<dbReference type="GO" id="GO:0005764">
    <property type="term" value="C:lysosome"/>
    <property type="evidence" value="ECO:0007669"/>
    <property type="project" value="TreeGrafter"/>
</dbReference>
<organism evidence="1">
    <name type="scientific">Capitella teleta</name>
    <name type="common">Polychaete worm</name>
    <dbReference type="NCBI Taxonomy" id="283909"/>
    <lineage>
        <taxon>Eukaryota</taxon>
        <taxon>Metazoa</taxon>
        <taxon>Spiralia</taxon>
        <taxon>Lophotrochozoa</taxon>
        <taxon>Annelida</taxon>
        <taxon>Polychaeta</taxon>
        <taxon>Sedentaria</taxon>
        <taxon>Scolecida</taxon>
        <taxon>Capitellidae</taxon>
        <taxon>Capitella</taxon>
    </lineage>
</organism>
<dbReference type="PANTHER" id="PTHR16120:SF0">
    <property type="entry name" value="AP-5 COMPLEX SUBUNIT SIGMA-1"/>
    <property type="match status" value="1"/>
</dbReference>
<dbReference type="OrthoDB" id="370698at2759"/>
<evidence type="ECO:0000313" key="2">
    <source>
        <dbReference type="EnsemblMetazoa" id="CapteP220165"/>
    </source>
</evidence>
<proteinExistence type="predicted"/>
<reference evidence="1 3" key="2">
    <citation type="journal article" date="2013" name="Nature">
        <title>Insights into bilaterian evolution from three spiralian genomes.</title>
        <authorList>
            <person name="Simakov O."/>
            <person name="Marletaz F."/>
            <person name="Cho S.J."/>
            <person name="Edsinger-Gonzales E."/>
            <person name="Havlak P."/>
            <person name="Hellsten U."/>
            <person name="Kuo D.H."/>
            <person name="Larsson T."/>
            <person name="Lv J."/>
            <person name="Arendt D."/>
            <person name="Savage R."/>
            <person name="Osoegawa K."/>
            <person name="de Jong P."/>
            <person name="Grimwood J."/>
            <person name="Chapman J.A."/>
            <person name="Shapiro H."/>
            <person name="Aerts A."/>
            <person name="Otillar R.P."/>
            <person name="Terry A.Y."/>
            <person name="Boore J.L."/>
            <person name="Grigoriev I.V."/>
            <person name="Lindberg D.R."/>
            <person name="Seaver E.C."/>
            <person name="Weisblat D.A."/>
            <person name="Putnam N.H."/>
            <person name="Rokhsar D.S."/>
        </authorList>
    </citation>
    <scope>NUCLEOTIDE SEQUENCE</scope>
    <source>
        <strain evidence="1 3">I ESC-2004</strain>
    </source>
</reference>
<dbReference type="InterPro" id="IPR029392">
    <property type="entry name" value="AP-5_subunit_s1"/>
</dbReference>
<dbReference type="EMBL" id="AMQN01016072">
    <property type="status" value="NOT_ANNOTATED_CDS"/>
    <property type="molecule type" value="Genomic_DNA"/>
</dbReference>
<protein>
    <submittedName>
        <fullName evidence="1 2">Uncharacterized protein</fullName>
    </submittedName>
</protein>
<dbReference type="GO" id="GO:0000724">
    <property type="term" value="P:double-strand break repair via homologous recombination"/>
    <property type="evidence" value="ECO:0007669"/>
    <property type="project" value="InterPro"/>
</dbReference>
<dbReference type="GO" id="GO:0005829">
    <property type="term" value="C:cytosol"/>
    <property type="evidence" value="ECO:0007669"/>
    <property type="project" value="TreeGrafter"/>
</dbReference>
<reference evidence="3" key="1">
    <citation type="submission" date="2012-12" db="EMBL/GenBank/DDBJ databases">
        <authorList>
            <person name="Hellsten U."/>
            <person name="Grimwood J."/>
            <person name="Chapman J.A."/>
            <person name="Shapiro H."/>
            <person name="Aerts A."/>
            <person name="Otillar R.P."/>
            <person name="Terry A.Y."/>
            <person name="Boore J.L."/>
            <person name="Simakov O."/>
            <person name="Marletaz F."/>
            <person name="Cho S.-J."/>
            <person name="Edsinger-Gonzales E."/>
            <person name="Havlak P."/>
            <person name="Kuo D.-H."/>
            <person name="Larsson T."/>
            <person name="Lv J."/>
            <person name="Arendt D."/>
            <person name="Savage R."/>
            <person name="Osoegawa K."/>
            <person name="de Jong P."/>
            <person name="Lindberg D.R."/>
            <person name="Seaver E.C."/>
            <person name="Weisblat D.A."/>
            <person name="Putnam N.H."/>
            <person name="Grigoriev I.V."/>
            <person name="Rokhsar D.S."/>
        </authorList>
    </citation>
    <scope>NUCLEOTIDE SEQUENCE</scope>
    <source>
        <strain evidence="3">I ESC-2004</strain>
    </source>
</reference>
<dbReference type="HOGENOM" id="CLU_114672_0_0_1"/>
<dbReference type="GO" id="GO:0030119">
    <property type="term" value="C:AP-type membrane coat adaptor complex"/>
    <property type="evidence" value="ECO:0007669"/>
    <property type="project" value="InterPro"/>
</dbReference>
<name>R7T6V4_CAPTE</name>
<evidence type="ECO:0000313" key="3">
    <source>
        <dbReference type="Proteomes" id="UP000014760"/>
    </source>
</evidence>
<dbReference type="GO" id="GO:0016197">
    <property type="term" value="P:endosomal transport"/>
    <property type="evidence" value="ECO:0007669"/>
    <property type="project" value="InterPro"/>
</dbReference>
<dbReference type="GO" id="GO:0005770">
    <property type="term" value="C:late endosome"/>
    <property type="evidence" value="ECO:0007669"/>
    <property type="project" value="TreeGrafter"/>
</dbReference>
<evidence type="ECO:0000313" key="1">
    <source>
        <dbReference type="EMBL" id="ELT87105.1"/>
    </source>
</evidence>
<gene>
    <name evidence="1" type="ORF">CAPTEDRAFT_220165</name>
</gene>
<dbReference type="AlphaFoldDB" id="R7T6V4"/>
<dbReference type="EnsemblMetazoa" id="CapteT220165">
    <property type="protein sequence ID" value="CapteP220165"/>
    <property type="gene ID" value="CapteG220165"/>
</dbReference>
<dbReference type="EMBL" id="KB312513">
    <property type="protein sequence ID" value="ELT87105.1"/>
    <property type="molecule type" value="Genomic_DNA"/>
</dbReference>
<sequence length="208" mass="24075">MVHSFMIHTILPGDLKILYAYHYSPCLVNDNTSTSESADLKRAQLKRVQRQVALEVQSQFAFQSSVSGKSYEEDLQKISNEGAIPTLELGYHRLKNCVDDPRDVPDERSQEKVVLWMAALNCAFVMVMEPLENRMNAERVLKMLISQLHQRCHVFLRPNEISNKIDIIDFVLEQFMPSGTLLFMNHRVVRQFEKELEAKMKNLHLINA</sequence>
<dbReference type="Pfam" id="PF15001">
    <property type="entry name" value="AP-5_subunit_s1"/>
    <property type="match status" value="1"/>
</dbReference>
<dbReference type="Proteomes" id="UP000014760">
    <property type="component" value="Unassembled WGS sequence"/>
</dbReference>
<accession>R7T6V4</accession>
<reference evidence="2" key="3">
    <citation type="submission" date="2015-06" db="UniProtKB">
        <authorList>
            <consortium name="EnsemblMetazoa"/>
        </authorList>
    </citation>
    <scope>IDENTIFICATION</scope>
</reference>
<dbReference type="STRING" id="283909.R7T6V4"/>
<dbReference type="OMA" id="RADCIEG"/>
<keyword evidence="3" id="KW-1185">Reference proteome</keyword>
<dbReference type="PANTHER" id="PTHR16120">
    <property type="entry name" value="AP-5 COMPLEX SUBUNIT SIGMA-1"/>
    <property type="match status" value="1"/>
</dbReference>